<proteinExistence type="predicted"/>
<gene>
    <name evidence="1" type="ORF">ALMOND_2B032195</name>
</gene>
<protein>
    <submittedName>
        <fullName evidence="1">Uncharacterized protein</fullName>
    </submittedName>
</protein>
<reference evidence="2" key="1">
    <citation type="journal article" date="2020" name="Plant J.">
        <title>Transposons played a major role in the diversification between the closely related almond and peach genomes: results from the almond genome sequence.</title>
        <authorList>
            <person name="Alioto T."/>
            <person name="Alexiou K.G."/>
            <person name="Bardil A."/>
            <person name="Barteri F."/>
            <person name="Castanera R."/>
            <person name="Cruz F."/>
            <person name="Dhingra A."/>
            <person name="Duval H."/>
            <person name="Fernandez I Marti A."/>
            <person name="Frias L."/>
            <person name="Galan B."/>
            <person name="Garcia J.L."/>
            <person name="Howad W."/>
            <person name="Gomez-Garrido J."/>
            <person name="Gut M."/>
            <person name="Julca I."/>
            <person name="Morata J."/>
            <person name="Puigdomenech P."/>
            <person name="Ribeca P."/>
            <person name="Rubio Cabetas M.J."/>
            <person name="Vlasova A."/>
            <person name="Wirthensohn M."/>
            <person name="Garcia-Mas J."/>
            <person name="Gabaldon T."/>
            <person name="Casacuberta J.M."/>
            <person name="Arus P."/>
        </authorList>
    </citation>
    <scope>NUCLEOTIDE SEQUENCE [LARGE SCALE GENOMIC DNA]</scope>
    <source>
        <strain evidence="2">cv. Texas</strain>
    </source>
</reference>
<sequence>MISGKSPNGKINMALQATLEATCLQYHAQVETRGLIQKQGYEIKELRKKNEDSDLLTAKLRLVVDLEMKKVSDAKSELKSMAKKHAKDLDVIQEQVAKLIGEVAELRSTKDKAHLVIKTYQDSALYDSDLHRKLYIFA</sequence>
<evidence type="ECO:0000313" key="1">
    <source>
        <dbReference type="EMBL" id="VVA30969.1"/>
    </source>
</evidence>
<organism evidence="1 2">
    <name type="scientific">Prunus dulcis</name>
    <name type="common">Almond</name>
    <name type="synonym">Amygdalus dulcis</name>
    <dbReference type="NCBI Taxonomy" id="3755"/>
    <lineage>
        <taxon>Eukaryota</taxon>
        <taxon>Viridiplantae</taxon>
        <taxon>Streptophyta</taxon>
        <taxon>Embryophyta</taxon>
        <taxon>Tracheophyta</taxon>
        <taxon>Spermatophyta</taxon>
        <taxon>Magnoliopsida</taxon>
        <taxon>eudicotyledons</taxon>
        <taxon>Gunneridae</taxon>
        <taxon>Pentapetalae</taxon>
        <taxon>rosids</taxon>
        <taxon>fabids</taxon>
        <taxon>Rosales</taxon>
        <taxon>Rosaceae</taxon>
        <taxon>Amygdaloideae</taxon>
        <taxon>Amygdaleae</taxon>
        <taxon>Prunus</taxon>
    </lineage>
</organism>
<dbReference type="AlphaFoldDB" id="A0A5E4FU60"/>
<dbReference type="Gramene" id="VVA30969">
    <property type="protein sequence ID" value="VVA30969"/>
    <property type="gene ID" value="Prudul26B032195"/>
</dbReference>
<dbReference type="Proteomes" id="UP000327085">
    <property type="component" value="Chromosome 6"/>
</dbReference>
<evidence type="ECO:0000313" key="2">
    <source>
        <dbReference type="Proteomes" id="UP000327085"/>
    </source>
</evidence>
<name>A0A5E4FU60_PRUDU</name>
<dbReference type="EMBL" id="CABIKO010000203">
    <property type="protein sequence ID" value="VVA30969.1"/>
    <property type="molecule type" value="Genomic_DNA"/>
</dbReference>
<accession>A0A5E4FU60</accession>
<dbReference type="InParanoid" id="A0A5E4FU60"/>